<dbReference type="InterPro" id="IPR033122">
    <property type="entry name" value="LETM1-like_RBD"/>
</dbReference>
<keyword evidence="5" id="KW-0479">Metal-binding</keyword>
<keyword evidence="6" id="KW-0999">Mitochondrion inner membrane</keyword>
<feature type="domain" description="EF-hand" evidence="18">
    <location>
        <begin position="634"/>
        <end position="669"/>
    </location>
</feature>
<dbReference type="PROSITE" id="PS50222">
    <property type="entry name" value="EF_HAND_2"/>
    <property type="match status" value="1"/>
</dbReference>
<comment type="subcellular location">
    <subcellularLocation>
        <location evidence="1">Mitochondrion inner membrane</location>
        <topology evidence="1">Single-pass membrane protein</topology>
    </subcellularLocation>
</comment>
<feature type="coiled-coil region" evidence="15">
    <location>
        <begin position="414"/>
        <end position="453"/>
    </location>
</feature>
<evidence type="ECO:0000256" key="1">
    <source>
        <dbReference type="ARBA" id="ARBA00004434"/>
    </source>
</evidence>
<dbReference type="GO" id="GO:0005509">
    <property type="term" value="F:calcium ion binding"/>
    <property type="evidence" value="ECO:0007669"/>
    <property type="project" value="InterPro"/>
</dbReference>
<evidence type="ECO:0000256" key="13">
    <source>
        <dbReference type="ARBA" id="ARBA00023136"/>
    </source>
</evidence>
<protein>
    <recommendedName>
        <fullName evidence="22">Mitochondrial proton/calcium exchanger protein</fullName>
    </recommendedName>
</protein>
<feature type="compositionally biased region" description="Polar residues" evidence="16">
    <location>
        <begin position="741"/>
        <end position="756"/>
    </location>
</feature>
<keyword evidence="8" id="KW-0809">Transit peptide</keyword>
<dbReference type="InterPro" id="IPR059005">
    <property type="entry name" value="LETM1_C"/>
</dbReference>
<dbReference type="EMBL" id="CATQJA010002664">
    <property type="protein sequence ID" value="CAJ0582777.1"/>
    <property type="molecule type" value="Genomic_DNA"/>
</dbReference>
<dbReference type="PROSITE" id="PS51758">
    <property type="entry name" value="LETM1_RBD"/>
    <property type="match status" value="1"/>
</dbReference>
<keyword evidence="10 15" id="KW-0175">Coiled coil</keyword>
<dbReference type="PANTHER" id="PTHR14009:SF1">
    <property type="entry name" value="MITOCHONDRIAL PROTON_CALCIUM EXCHANGER PROTEIN"/>
    <property type="match status" value="1"/>
</dbReference>
<name>A0AA36D8P2_9BILA</name>
<evidence type="ECO:0000256" key="15">
    <source>
        <dbReference type="SAM" id="Coils"/>
    </source>
</evidence>
<evidence type="ECO:0000256" key="6">
    <source>
        <dbReference type="ARBA" id="ARBA00022792"/>
    </source>
</evidence>
<reference evidence="20" key="1">
    <citation type="submission" date="2023-06" db="EMBL/GenBank/DDBJ databases">
        <authorList>
            <person name="Delattre M."/>
        </authorList>
    </citation>
    <scope>NUCLEOTIDE SEQUENCE</scope>
    <source>
        <strain evidence="20">AF72</strain>
    </source>
</reference>
<gene>
    <name evidence="20" type="ORF">MSPICULIGERA_LOCUS20907</name>
</gene>
<evidence type="ECO:0000256" key="14">
    <source>
        <dbReference type="PROSITE-ProRule" id="PRU01094"/>
    </source>
</evidence>
<feature type="non-terminal residue" evidence="20">
    <location>
        <position position="1"/>
    </location>
</feature>
<evidence type="ECO:0000256" key="16">
    <source>
        <dbReference type="SAM" id="MobiDB-lite"/>
    </source>
</evidence>
<evidence type="ECO:0000313" key="20">
    <source>
        <dbReference type="EMBL" id="CAJ0582777.1"/>
    </source>
</evidence>
<evidence type="ECO:0000256" key="5">
    <source>
        <dbReference type="ARBA" id="ARBA00022723"/>
    </source>
</evidence>
<dbReference type="GO" id="GO:0043022">
    <property type="term" value="F:ribosome binding"/>
    <property type="evidence" value="ECO:0007669"/>
    <property type="project" value="InterPro"/>
</dbReference>
<keyword evidence="21" id="KW-1185">Reference proteome</keyword>
<feature type="domain" description="Letm1 RBD" evidence="19">
    <location>
        <begin position="190"/>
        <end position="483"/>
    </location>
</feature>
<evidence type="ECO:0000256" key="8">
    <source>
        <dbReference type="ARBA" id="ARBA00022946"/>
    </source>
</evidence>
<organism evidence="20 21">
    <name type="scientific">Mesorhabditis spiculigera</name>
    <dbReference type="NCBI Taxonomy" id="96644"/>
    <lineage>
        <taxon>Eukaryota</taxon>
        <taxon>Metazoa</taxon>
        <taxon>Ecdysozoa</taxon>
        <taxon>Nematoda</taxon>
        <taxon>Chromadorea</taxon>
        <taxon>Rhabditida</taxon>
        <taxon>Rhabditina</taxon>
        <taxon>Rhabditomorpha</taxon>
        <taxon>Rhabditoidea</taxon>
        <taxon>Rhabditidae</taxon>
        <taxon>Mesorhabditinae</taxon>
        <taxon>Mesorhabditis</taxon>
    </lineage>
</organism>
<keyword evidence="13 17" id="KW-0472">Membrane</keyword>
<dbReference type="InterPro" id="IPR044202">
    <property type="entry name" value="LETM1/MDM38-like"/>
</dbReference>
<dbReference type="GO" id="GO:0030003">
    <property type="term" value="P:intracellular monoatomic cation homeostasis"/>
    <property type="evidence" value="ECO:0007669"/>
    <property type="project" value="TreeGrafter"/>
</dbReference>
<dbReference type="Pfam" id="PF07766">
    <property type="entry name" value="LETM1_RBD"/>
    <property type="match status" value="1"/>
</dbReference>
<evidence type="ECO:0000256" key="12">
    <source>
        <dbReference type="ARBA" id="ARBA00023128"/>
    </source>
</evidence>
<feature type="transmembrane region" description="Helical" evidence="17">
    <location>
        <begin position="144"/>
        <end position="167"/>
    </location>
</feature>
<keyword evidence="3" id="KW-0109">Calcium transport</keyword>
<evidence type="ECO:0000256" key="11">
    <source>
        <dbReference type="ARBA" id="ARBA00023065"/>
    </source>
</evidence>
<dbReference type="Pfam" id="PF26561">
    <property type="entry name" value="LETM1_C"/>
    <property type="match status" value="1"/>
</dbReference>
<evidence type="ECO:0000256" key="2">
    <source>
        <dbReference type="ARBA" id="ARBA00022448"/>
    </source>
</evidence>
<dbReference type="Proteomes" id="UP001177023">
    <property type="component" value="Unassembled WGS sequence"/>
</dbReference>
<keyword evidence="12 14" id="KW-0496">Mitochondrion</keyword>
<evidence type="ECO:0000256" key="3">
    <source>
        <dbReference type="ARBA" id="ARBA00022568"/>
    </source>
</evidence>
<dbReference type="InterPro" id="IPR002048">
    <property type="entry name" value="EF_hand_dom"/>
</dbReference>
<evidence type="ECO:0000256" key="10">
    <source>
        <dbReference type="ARBA" id="ARBA00023054"/>
    </source>
</evidence>
<keyword evidence="7" id="KW-0106">Calcium</keyword>
<evidence type="ECO:0000256" key="17">
    <source>
        <dbReference type="SAM" id="Phobius"/>
    </source>
</evidence>
<evidence type="ECO:0000313" key="21">
    <source>
        <dbReference type="Proteomes" id="UP001177023"/>
    </source>
</evidence>
<evidence type="ECO:0000259" key="18">
    <source>
        <dbReference type="PROSITE" id="PS50222"/>
    </source>
</evidence>
<dbReference type="AlphaFoldDB" id="A0AA36D8P2"/>
<keyword evidence="9 17" id="KW-1133">Transmembrane helix</keyword>
<evidence type="ECO:0000256" key="9">
    <source>
        <dbReference type="ARBA" id="ARBA00022989"/>
    </source>
</evidence>
<sequence length="756" mass="85385">MYRHCGQLSRLGGQAYKGLSASARSYYLRDAIFTHRAQIHLGSFRYAASDRSKVEYTLKMLKEDLERQQDEEAKRLKLVPASQDDNKKLTIRQKIVHELKHYYHGFRLLLLETRVGAKYLFRIMRGQTLTRRERQQLVRTVSDLFRLLPFSIFVIIPFMELALPIFLKLFPGMLPSTFQEKSKEDEKIAKQLKVRVEMAKFLQDTIEELALERKGRSADGAQGESKALEFARFLKNVRTEGGYVSNEELFKYTKLFEDELTLDNLSMSQLRALCKLLSIQPLGTPEILRFQLNMKLRELKADDKQISAEGGIDVLSVAELQSACRVRGMRAQGLSEQRLKEQMRQWLELSMNDKVPPSLLLLSRTMYLPEEISFTDRLKNIMQNIPEGIAEQTRQKLTEIEGGKIDHKERIALIKSIEDGIKKEKELAAKQENEKAKEVAAKAELEAEKAKSDAEKVQQWTDDLKTKNLMEDAIAQAAHAAHQSVEEVKAGLANITKDIGAEKKDAKEELKLDPTELASIEKIIHGGAIHEARHDIIGLKEKVIEHTEDLLEVSSLDGEFSESKVAQRLRTKLNSMIENVDHLVTKLETEKKNVGETIADPAVPKSAADKKDRLLRITDLISNLQKLKAVTGDEKKERIEKILNALDEDKDGVVDSALVLEVIELMEKHSDVPFSAGQVTAMIEMLKKEDHAEAIAKAMEQFNIAAPILPQGPSNEHDLSTNDPNNGPLDVSDVKVPGTAPLNNKENGANKKTPQL</sequence>
<comment type="caution">
    <text evidence="20">The sequence shown here is derived from an EMBL/GenBank/DDBJ whole genome shotgun (WGS) entry which is preliminary data.</text>
</comment>
<feature type="region of interest" description="Disordered" evidence="16">
    <location>
        <begin position="708"/>
        <end position="756"/>
    </location>
</feature>
<dbReference type="PANTHER" id="PTHR14009">
    <property type="entry name" value="LEUCINE ZIPPER-EF-HAND CONTAINING TRANSMEMBRANE PROTEIN"/>
    <property type="match status" value="1"/>
</dbReference>
<accession>A0AA36D8P2</accession>
<evidence type="ECO:0000256" key="7">
    <source>
        <dbReference type="ARBA" id="ARBA00022837"/>
    </source>
</evidence>
<evidence type="ECO:0008006" key="22">
    <source>
        <dbReference type="Google" id="ProtNLM"/>
    </source>
</evidence>
<keyword evidence="4 17" id="KW-0812">Transmembrane</keyword>
<dbReference type="GO" id="GO:0005743">
    <property type="term" value="C:mitochondrial inner membrane"/>
    <property type="evidence" value="ECO:0007669"/>
    <property type="project" value="UniProtKB-SubCell"/>
</dbReference>
<keyword evidence="11" id="KW-0406">Ion transport</keyword>
<keyword evidence="2" id="KW-0813">Transport</keyword>
<evidence type="ECO:0000259" key="19">
    <source>
        <dbReference type="PROSITE" id="PS51758"/>
    </source>
</evidence>
<evidence type="ECO:0000256" key="4">
    <source>
        <dbReference type="ARBA" id="ARBA00022692"/>
    </source>
</evidence>
<proteinExistence type="predicted"/>